<feature type="region of interest" description="Disordered" evidence="1">
    <location>
        <begin position="1"/>
        <end position="25"/>
    </location>
</feature>
<protein>
    <submittedName>
        <fullName evidence="4">Heteromeric transposase endonuclease subunit TnsA</fullName>
    </submittedName>
</protein>
<dbReference type="EMBL" id="PVWK01000014">
    <property type="protein sequence ID" value="PSB34399.1"/>
    <property type="molecule type" value="Genomic_DNA"/>
</dbReference>
<dbReference type="InterPro" id="IPR014833">
    <property type="entry name" value="TnsA_N"/>
</dbReference>
<dbReference type="InterPro" id="IPR036388">
    <property type="entry name" value="WH-like_DNA-bd_sf"/>
</dbReference>
<feature type="domain" description="TnsA endonuclease C-terminal" evidence="2">
    <location>
        <begin position="171"/>
        <end position="253"/>
    </location>
</feature>
<dbReference type="AlphaFoldDB" id="A0A2T1ENT2"/>
<evidence type="ECO:0000313" key="4">
    <source>
        <dbReference type="EMBL" id="PSB34399.1"/>
    </source>
</evidence>
<dbReference type="InterPro" id="IPR014832">
    <property type="entry name" value="TnsA_C"/>
</dbReference>
<dbReference type="SUPFAM" id="SSF52980">
    <property type="entry name" value="Restriction endonuclease-like"/>
    <property type="match status" value="1"/>
</dbReference>
<accession>A0A2T1ENT2</accession>
<dbReference type="RefSeq" id="WP_106254773.1">
    <property type="nucleotide sequence ID" value="NZ_CAWNSW010000073.1"/>
</dbReference>
<reference evidence="5" key="1">
    <citation type="submission" date="2018-02" db="EMBL/GenBank/DDBJ databases">
        <authorList>
            <person name="Moore K."/>
            <person name="Momper L."/>
        </authorList>
    </citation>
    <scope>NUCLEOTIDE SEQUENCE [LARGE SCALE GENOMIC DNA]</scope>
    <source>
        <strain evidence="5">ULC18</strain>
    </source>
</reference>
<evidence type="ECO:0000256" key="1">
    <source>
        <dbReference type="SAM" id="MobiDB-lite"/>
    </source>
</evidence>
<evidence type="ECO:0000259" key="3">
    <source>
        <dbReference type="Pfam" id="PF08722"/>
    </source>
</evidence>
<dbReference type="GO" id="GO:0004519">
    <property type="term" value="F:endonuclease activity"/>
    <property type="evidence" value="ECO:0007669"/>
    <property type="project" value="UniProtKB-KW"/>
</dbReference>
<dbReference type="CDD" id="cd22362">
    <property type="entry name" value="TnsA_endonuclease-like"/>
    <property type="match status" value="1"/>
</dbReference>
<keyword evidence="4" id="KW-0540">Nuclease</keyword>
<dbReference type="Pfam" id="PF08721">
    <property type="entry name" value="Tn7_Tnp_TnsA_C"/>
    <property type="match status" value="1"/>
</dbReference>
<evidence type="ECO:0000313" key="5">
    <source>
        <dbReference type="Proteomes" id="UP000239576"/>
    </source>
</evidence>
<reference evidence="4 5" key="2">
    <citation type="submission" date="2018-03" db="EMBL/GenBank/DDBJ databases">
        <title>The ancient ancestry and fast evolution of plastids.</title>
        <authorList>
            <person name="Moore K.R."/>
            <person name="Magnabosco C."/>
            <person name="Momper L."/>
            <person name="Gold D.A."/>
            <person name="Bosak T."/>
            <person name="Fournier G.P."/>
        </authorList>
    </citation>
    <scope>NUCLEOTIDE SEQUENCE [LARGE SCALE GENOMIC DNA]</scope>
    <source>
        <strain evidence="4 5">ULC18</strain>
    </source>
</reference>
<proteinExistence type="predicted"/>
<feature type="compositionally biased region" description="Basic and acidic residues" evidence="1">
    <location>
        <begin position="13"/>
        <end position="22"/>
    </location>
</feature>
<dbReference type="InterPro" id="IPR011856">
    <property type="entry name" value="tRNA_endonuc-like_dom_sf"/>
</dbReference>
<sequence length="281" mass="31932">MAKRQRATSTTTIERRLKEGRGSGKGAKYNPWLHIQDVPSQGLCSRIKGWKTDRVHHLLSEMETNYFYVLEWSPKVLDIREQFPLLPLEETLAIADQCGFAHPSDPKTKEPIVMTTDFRVTVKQGTKTVEQARTVKYVKDLQSQRILEKLEIERCYWQKRGIDWGIVTERDVPNTVAANVKWLHPCLHLTDITSLTPSDILRIFAVMTPMVSQTEATLADITATCDDRLGLAPGLSLSVARHLLANRCWRVDMHQTIHPNQRLRLLAVMPIETAQASGELA</sequence>
<gene>
    <name evidence="4" type="ORF">C7B82_02730</name>
</gene>
<evidence type="ECO:0000259" key="2">
    <source>
        <dbReference type="Pfam" id="PF08721"/>
    </source>
</evidence>
<dbReference type="Gene3D" id="3.40.1350.10">
    <property type="match status" value="1"/>
</dbReference>
<comment type="caution">
    <text evidence="4">The sequence shown here is derived from an EMBL/GenBank/DDBJ whole genome shotgun (WGS) entry which is preliminary data.</text>
</comment>
<dbReference type="Gene3D" id="1.10.10.10">
    <property type="entry name" value="Winged helix-like DNA-binding domain superfamily/Winged helix DNA-binding domain"/>
    <property type="match status" value="1"/>
</dbReference>
<dbReference type="OrthoDB" id="5291587at2"/>
<dbReference type="Pfam" id="PF08722">
    <property type="entry name" value="Tn7_TnsA-like_N"/>
    <property type="match status" value="1"/>
</dbReference>
<keyword evidence="5" id="KW-1185">Reference proteome</keyword>
<keyword evidence="4" id="KW-0378">Hydrolase</keyword>
<feature type="domain" description="TnsA endonuclease N-terminal" evidence="3">
    <location>
        <begin position="73"/>
        <end position="169"/>
    </location>
</feature>
<keyword evidence="4" id="KW-0255">Endonuclease</keyword>
<name>A0A2T1ENT2_9CYAN</name>
<dbReference type="Proteomes" id="UP000239576">
    <property type="component" value="Unassembled WGS sequence"/>
</dbReference>
<organism evidence="4 5">
    <name type="scientific">Stenomitos frigidus ULC18</name>
    <dbReference type="NCBI Taxonomy" id="2107698"/>
    <lineage>
        <taxon>Bacteria</taxon>
        <taxon>Bacillati</taxon>
        <taxon>Cyanobacteriota</taxon>
        <taxon>Cyanophyceae</taxon>
        <taxon>Leptolyngbyales</taxon>
        <taxon>Leptolyngbyaceae</taxon>
        <taxon>Stenomitos</taxon>
    </lineage>
</organism>
<dbReference type="InterPro" id="IPR011335">
    <property type="entry name" value="Restrct_endonuc-II-like"/>
</dbReference>
<dbReference type="GO" id="GO:0003676">
    <property type="term" value="F:nucleic acid binding"/>
    <property type="evidence" value="ECO:0007669"/>
    <property type="project" value="InterPro"/>
</dbReference>